<dbReference type="CDD" id="cd16009">
    <property type="entry name" value="PPM"/>
    <property type="match status" value="1"/>
</dbReference>
<dbReference type="Proteomes" id="UP000663505">
    <property type="component" value="Chromosome"/>
</dbReference>
<dbReference type="InterPro" id="IPR017850">
    <property type="entry name" value="Alkaline_phosphatase_core_sf"/>
</dbReference>
<dbReference type="EC" id="5.4.2.7" evidence="6 7"/>
<dbReference type="GO" id="GO:0008973">
    <property type="term" value="F:phosphopentomutase activity"/>
    <property type="evidence" value="ECO:0007669"/>
    <property type="project" value="UniProtKB-UniRule"/>
</dbReference>
<dbReference type="PANTHER" id="PTHR21110:SF0">
    <property type="entry name" value="PHOSPHOPENTOMUTASE"/>
    <property type="match status" value="1"/>
</dbReference>
<feature type="binding site" evidence="6">
    <location>
        <position position="339"/>
    </location>
    <ligand>
        <name>Mn(2+)</name>
        <dbReference type="ChEBI" id="CHEBI:29035"/>
        <label>1</label>
    </ligand>
</feature>
<dbReference type="NCBIfam" id="TIGR01696">
    <property type="entry name" value="deoB"/>
    <property type="match status" value="1"/>
</dbReference>
<feature type="binding site" evidence="6">
    <location>
        <position position="340"/>
    </location>
    <ligand>
        <name>Mn(2+)</name>
        <dbReference type="ChEBI" id="CHEBI:29035"/>
        <label>1</label>
    </ligand>
</feature>
<feature type="binding site" evidence="6">
    <location>
        <position position="26"/>
    </location>
    <ligand>
        <name>Mn(2+)</name>
        <dbReference type="ChEBI" id="CHEBI:29035"/>
        <label>1</label>
    </ligand>
</feature>
<dbReference type="InterPro" id="IPR006124">
    <property type="entry name" value="Metalloenzyme"/>
</dbReference>
<protein>
    <recommendedName>
        <fullName evidence="6 7">Phosphopentomutase</fullName>
        <ecNumber evidence="6 7">5.4.2.7</ecNumber>
    </recommendedName>
    <alternativeName>
        <fullName evidence="6">Phosphodeoxyribomutase</fullName>
    </alternativeName>
</protein>
<keyword evidence="10" id="KW-1185">Reference proteome</keyword>
<comment type="similarity">
    <text evidence="1 6">Belongs to the phosphopentomutase family.</text>
</comment>
<comment type="catalytic activity">
    <reaction evidence="6">
        <text>alpha-D-ribose 1-phosphate = D-ribose 5-phosphate</text>
        <dbReference type="Rhea" id="RHEA:18793"/>
        <dbReference type="ChEBI" id="CHEBI:57720"/>
        <dbReference type="ChEBI" id="CHEBI:78346"/>
        <dbReference type="EC" id="5.4.2.7"/>
    </reaction>
</comment>
<keyword evidence="2 6" id="KW-0963">Cytoplasm</keyword>
<keyword evidence="5 6" id="KW-0413">Isomerase</keyword>
<evidence type="ECO:0000313" key="10">
    <source>
        <dbReference type="Proteomes" id="UP000663505"/>
    </source>
</evidence>
<dbReference type="SUPFAM" id="SSF53649">
    <property type="entry name" value="Alkaline phosphatase-like"/>
    <property type="match status" value="1"/>
</dbReference>
<dbReference type="GO" id="GO:0006018">
    <property type="term" value="P:2-deoxyribose 1-phosphate catabolic process"/>
    <property type="evidence" value="ECO:0007669"/>
    <property type="project" value="UniProtKB-UniRule"/>
</dbReference>
<dbReference type="GO" id="GO:0005829">
    <property type="term" value="C:cytosol"/>
    <property type="evidence" value="ECO:0007669"/>
    <property type="project" value="TreeGrafter"/>
</dbReference>
<dbReference type="GO" id="GO:0043094">
    <property type="term" value="P:metabolic compound salvage"/>
    <property type="evidence" value="ECO:0007669"/>
    <property type="project" value="UniProtKB-UniRule"/>
</dbReference>
<evidence type="ECO:0000256" key="6">
    <source>
        <dbReference type="HAMAP-Rule" id="MF_00740"/>
    </source>
</evidence>
<dbReference type="GO" id="GO:0000287">
    <property type="term" value="F:magnesium ion binding"/>
    <property type="evidence" value="ECO:0007669"/>
    <property type="project" value="UniProtKB-UniRule"/>
</dbReference>
<feature type="domain" description="Metalloenzyme" evidence="8">
    <location>
        <begin position="18"/>
        <end position="391"/>
    </location>
</feature>
<dbReference type="HAMAP" id="MF_00740">
    <property type="entry name" value="Phosphopentomut"/>
    <property type="match status" value="1"/>
</dbReference>
<comment type="subcellular location">
    <subcellularLocation>
        <location evidence="6">Cytoplasm</location>
    </subcellularLocation>
</comment>
<comment type="cofactor">
    <cofactor evidence="6">
        <name>Mn(2+)</name>
        <dbReference type="ChEBI" id="CHEBI:29035"/>
    </cofactor>
    <text evidence="6">Binds 2 manganese ions.</text>
</comment>
<dbReference type="GO" id="GO:0009117">
    <property type="term" value="P:nucleotide metabolic process"/>
    <property type="evidence" value="ECO:0007669"/>
    <property type="project" value="UniProtKB-UniRule"/>
</dbReference>
<organism evidence="9 10">
    <name type="scientific">Alicyclobacillus mengziensis</name>
    <dbReference type="NCBI Taxonomy" id="2931921"/>
    <lineage>
        <taxon>Bacteria</taxon>
        <taxon>Bacillati</taxon>
        <taxon>Bacillota</taxon>
        <taxon>Bacilli</taxon>
        <taxon>Bacillales</taxon>
        <taxon>Alicyclobacillaceae</taxon>
        <taxon>Alicyclobacillus</taxon>
    </lineage>
</organism>
<dbReference type="Gene3D" id="3.30.70.1250">
    <property type="entry name" value="Phosphopentomutase"/>
    <property type="match status" value="1"/>
</dbReference>
<name>A0A9X7W438_9BACL</name>
<feature type="binding site" evidence="6">
    <location>
        <position position="298"/>
    </location>
    <ligand>
        <name>Mn(2+)</name>
        <dbReference type="ChEBI" id="CHEBI:29035"/>
        <label>2</label>
    </ligand>
</feature>
<dbReference type="NCBIfam" id="NF003766">
    <property type="entry name" value="PRK05362.1"/>
    <property type="match status" value="1"/>
</dbReference>
<dbReference type="InterPro" id="IPR024052">
    <property type="entry name" value="Phosphopentomutase_DeoB_cap_sf"/>
</dbReference>
<keyword evidence="3 6" id="KW-0479">Metal-binding</keyword>
<proteinExistence type="inferred from homology"/>
<accession>A0A9X7W438</accession>
<evidence type="ECO:0000313" key="9">
    <source>
        <dbReference type="EMBL" id="QSO49887.1"/>
    </source>
</evidence>
<evidence type="ECO:0000256" key="2">
    <source>
        <dbReference type="ARBA" id="ARBA00022490"/>
    </source>
</evidence>
<dbReference type="GO" id="GO:0030145">
    <property type="term" value="F:manganese ion binding"/>
    <property type="evidence" value="ECO:0007669"/>
    <property type="project" value="UniProtKB-UniRule"/>
</dbReference>
<dbReference type="EMBL" id="CP071182">
    <property type="protein sequence ID" value="QSO49887.1"/>
    <property type="molecule type" value="Genomic_DNA"/>
</dbReference>
<evidence type="ECO:0000256" key="4">
    <source>
        <dbReference type="ARBA" id="ARBA00023211"/>
    </source>
</evidence>
<dbReference type="Gene3D" id="3.40.720.10">
    <property type="entry name" value="Alkaline Phosphatase, subunit A"/>
    <property type="match status" value="1"/>
</dbReference>
<evidence type="ECO:0000256" key="1">
    <source>
        <dbReference type="ARBA" id="ARBA00010373"/>
    </source>
</evidence>
<feature type="binding site" evidence="6">
    <location>
        <position position="351"/>
    </location>
    <ligand>
        <name>Mn(2+)</name>
        <dbReference type="ChEBI" id="CHEBI:29035"/>
        <label>2</label>
    </ligand>
</feature>
<gene>
    <name evidence="6" type="primary">deoB</name>
    <name evidence="9" type="ORF">JZ786_14675</name>
</gene>
<evidence type="ECO:0000259" key="8">
    <source>
        <dbReference type="Pfam" id="PF01676"/>
    </source>
</evidence>
<dbReference type="SUPFAM" id="SSF143856">
    <property type="entry name" value="DeoB insert domain-like"/>
    <property type="match status" value="1"/>
</dbReference>
<evidence type="ECO:0000256" key="5">
    <source>
        <dbReference type="ARBA" id="ARBA00023235"/>
    </source>
</evidence>
<dbReference type="PANTHER" id="PTHR21110">
    <property type="entry name" value="PHOSPHOPENTOMUTASE"/>
    <property type="match status" value="1"/>
</dbReference>
<reference evidence="9 10" key="1">
    <citation type="submission" date="2021-02" db="EMBL/GenBank/DDBJ databases">
        <title>Alicyclobacillus curvatus sp. nov. and Alicyclobacillus mengziensis sp. nov., two acidophilic bacteria isolated from acid mine drainage.</title>
        <authorList>
            <person name="Huang Y."/>
        </authorList>
    </citation>
    <scope>NUCLEOTIDE SEQUENCE [LARGE SCALE GENOMIC DNA]</scope>
    <source>
        <strain evidence="9 10">S30H14</strain>
    </source>
</reference>
<comment type="pathway">
    <text evidence="6">Carbohydrate degradation; 2-deoxy-D-ribose 1-phosphate degradation; D-glyceraldehyde 3-phosphate and acetaldehyde from 2-deoxy-alpha-D-ribose 1-phosphate: step 1/2.</text>
</comment>
<comment type="catalytic activity">
    <reaction evidence="6">
        <text>2-deoxy-alpha-D-ribose 1-phosphate = 2-deoxy-D-ribose 5-phosphate</text>
        <dbReference type="Rhea" id="RHEA:27658"/>
        <dbReference type="ChEBI" id="CHEBI:57259"/>
        <dbReference type="ChEBI" id="CHEBI:62877"/>
        <dbReference type="EC" id="5.4.2.7"/>
    </reaction>
</comment>
<dbReference type="PIRSF" id="PIRSF001491">
    <property type="entry name" value="Ppentomutase"/>
    <property type="match status" value="1"/>
</dbReference>
<dbReference type="KEGG" id="afx:JZ786_14675"/>
<dbReference type="Pfam" id="PF01676">
    <property type="entry name" value="Metalloenzyme"/>
    <property type="match status" value="1"/>
</dbReference>
<evidence type="ECO:0000256" key="7">
    <source>
        <dbReference type="NCBIfam" id="TIGR01696"/>
    </source>
</evidence>
<dbReference type="FunFam" id="3.30.70.1250:FF:000001">
    <property type="entry name" value="Phosphopentomutase"/>
    <property type="match status" value="1"/>
</dbReference>
<feature type="binding site" evidence="6">
    <location>
        <position position="303"/>
    </location>
    <ligand>
        <name>Mn(2+)</name>
        <dbReference type="ChEBI" id="CHEBI:29035"/>
        <label>2</label>
    </ligand>
</feature>
<evidence type="ECO:0000256" key="3">
    <source>
        <dbReference type="ARBA" id="ARBA00022723"/>
    </source>
</evidence>
<comment type="function">
    <text evidence="6">Isomerase that catalyzes the conversion of deoxy-ribose 1-phosphate (dRib-1-P) and ribose 1-phosphate (Rib-1-P) to deoxy-ribose 5-phosphate (dRib-5-P) and ribose 5-phosphate (Rib-5-P), respectively.</text>
</comment>
<keyword evidence="4 6" id="KW-0464">Manganese</keyword>
<dbReference type="AlphaFoldDB" id="A0A9X7W438"/>
<sequence length="407" mass="43847">MGPFVTDSPRERWISVSKRFIWIVLDSVGIGAAPDASRYGQADEASNTIAHIAAAVNGLQAPNLASLGLGCIEPISGVSCNNVRGAYGKMRERSFGKDTTNGHWEFVGVVLDKPMPVYPDGFPPHIIELFEQYTNKQVLGNKPASGTVIIEELGPEHEATGRPIVYTSADSVFQIAAHEDVVPLETLYDWCRYARSILTGPDGVGRVIARPFIGSAGHYKRTGNRKDFSLAFGETVLTRIAKAGYPVCGIGKIYDIYGGEGITEAVHTDGNEDGVDKLIETMDKNDNGVIYVNLVDFDALYGHRNDPVGFARAVEAFDRRLPEIMQRLDADDLLCITADHGCDPTVPGTDHTRELVPVLLFTPSLTSAIDVGQRSTFADIGATVADFFGVDPPPIGTSMLAALGLGH</sequence>
<dbReference type="InterPro" id="IPR010045">
    <property type="entry name" value="DeoB"/>
</dbReference>